<dbReference type="InterPro" id="IPR002679">
    <property type="entry name" value="Closter_coat"/>
</dbReference>
<reference evidence="4 5" key="3">
    <citation type="journal article" date="1998" name="Phytopathology">
        <title>Characterization of the beet yellow stunt virus coat protein gene.</title>
        <authorList>
            <person name="Karasev A.V."/>
            <person name="Nikolaeva O.V."/>
            <person name="Lee R.F."/>
            <person name="Wisler G.C."/>
            <person name="Duffus J.E."/>
            <person name="Dawson W.O."/>
        </authorList>
    </citation>
    <scope>NUCLEOTIDE SEQUENCE [LARGE SCALE GENOMIC DNA]</scope>
</reference>
<dbReference type="GO" id="GO:0019028">
    <property type="term" value="C:viral capsid"/>
    <property type="evidence" value="ECO:0007669"/>
    <property type="project" value="UniProtKB-KW"/>
</dbReference>
<sequence>MPPQPGAELVEHNANKSSLEVFSSETREKVGKFFNNFDHKTFKQVNPNLLNEDELREVLGKLKTELKTNLKALDEDIYHHVAFFLLRASVVSTSPKVEYKGSYSYSIDQRKYTVNDAWIFPQVKILASKHNKPNGLRAFCASLEGMYLSVARLGPDAFGTRSVGKRGAPSGSEYLGADFLTSTCPLMSDHDRAVALSASRNALDRSAASQIDKKMVSLYDFGKVVYT</sequence>
<dbReference type="RefSeq" id="YP_009664809.1">
    <property type="nucleotide sequence ID" value="NC_043106.1"/>
</dbReference>
<evidence type="ECO:0000256" key="3">
    <source>
        <dbReference type="ARBA" id="ARBA00022844"/>
    </source>
</evidence>
<evidence type="ECO:0000313" key="4">
    <source>
        <dbReference type="EMBL" id="AAC55664.1"/>
    </source>
</evidence>
<dbReference type="Pfam" id="PF01785">
    <property type="entry name" value="Closter_coat"/>
    <property type="match status" value="1"/>
</dbReference>
<keyword evidence="5" id="KW-1185">Reference proteome</keyword>
<proteinExistence type="predicted"/>
<organism evidence="4 5">
    <name type="scientific">Beet yellow stunt virus</name>
    <dbReference type="NCBI Taxonomy" id="35290"/>
    <lineage>
        <taxon>Viruses</taxon>
        <taxon>Riboviria</taxon>
        <taxon>Orthornavirae</taxon>
        <taxon>Kitrinoviricota</taxon>
        <taxon>Alsuviricetes</taxon>
        <taxon>Martellivirales</taxon>
        <taxon>Closteroviridae</taxon>
        <taxon>Closterovirus</taxon>
        <taxon>Closterovirus nanobetae</taxon>
    </lineage>
</organism>
<reference evidence="5" key="1">
    <citation type="journal article" date="1994" name="J. Gen. Virol.">
        <title>Screening of the closterovirus genome by degenerate primer-mediated polymerase chain reaction.</title>
        <authorList>
            <person name="Karasev A.V."/>
            <person name="Nikolaeva O.V."/>
            <person name="Koonin E.V."/>
            <person name="Gumpf D.J."/>
            <person name="Garnsey S.M."/>
        </authorList>
    </citation>
    <scope>NUCLEOTIDE SEQUENCE [LARGE SCALE GENOMIC DNA]</scope>
</reference>
<comment type="subcellular location">
    <subcellularLocation>
        <location evidence="1">Virion</location>
    </subcellularLocation>
</comment>
<evidence type="ECO:0000313" key="5">
    <source>
        <dbReference type="Proteomes" id="UP000232786"/>
    </source>
</evidence>
<name>Q65857_9CLOS</name>
<evidence type="ECO:0000256" key="2">
    <source>
        <dbReference type="ARBA" id="ARBA00022561"/>
    </source>
</evidence>
<reference evidence="4 5" key="2">
    <citation type="journal article" date="1996" name="Virology">
        <title>Organization of the 3'-terminal half of beet yellow stunt virus genome and implications for the evolution of closteroviruses.</title>
        <authorList>
            <person name="Karasev A.V."/>
            <person name="Nikolaeva O.V."/>
            <person name="Mushegian A.R."/>
            <person name="Lee R.F."/>
            <person name="Dawson W.O."/>
        </authorList>
    </citation>
    <scope>NUCLEOTIDE SEQUENCE [LARGE SCALE GENOMIC DNA]</scope>
</reference>
<keyword evidence="2" id="KW-0167">Capsid protein</keyword>
<accession>Q65857</accession>
<dbReference type="GeneID" id="40524914"/>
<dbReference type="Proteomes" id="UP000232786">
    <property type="component" value="Segment"/>
</dbReference>
<dbReference type="EMBL" id="U51931">
    <property type="protein sequence ID" value="AAC55664.1"/>
    <property type="molecule type" value="Genomic_RNA"/>
</dbReference>
<evidence type="ECO:0000256" key="1">
    <source>
        <dbReference type="ARBA" id="ARBA00004328"/>
    </source>
</evidence>
<dbReference type="KEGG" id="vg:40524914"/>
<protein>
    <submittedName>
        <fullName evidence="4">p25</fullName>
    </submittedName>
</protein>
<keyword evidence="3" id="KW-0946">Virion</keyword>